<keyword evidence="16" id="KW-1185">Reference proteome</keyword>
<accession>A0ABX8V980</accession>
<protein>
    <recommendedName>
        <fullName evidence="9">Periplasmic chaperone PpiD</fullName>
    </recommendedName>
    <alternativeName>
        <fullName evidence="10">Periplasmic folding chaperone</fullName>
    </alternativeName>
</protein>
<evidence type="ECO:0000256" key="10">
    <source>
        <dbReference type="ARBA" id="ARBA00042775"/>
    </source>
</evidence>
<dbReference type="PANTHER" id="PTHR47529">
    <property type="entry name" value="PEPTIDYL-PROLYL CIS-TRANS ISOMERASE D"/>
    <property type="match status" value="1"/>
</dbReference>
<feature type="domain" description="PpiC" evidence="14">
    <location>
        <begin position="345"/>
        <end position="451"/>
    </location>
</feature>
<evidence type="ECO:0000256" key="13">
    <source>
        <dbReference type="SAM" id="Phobius"/>
    </source>
</evidence>
<keyword evidence="7" id="KW-0143">Chaperone</keyword>
<evidence type="ECO:0000256" key="5">
    <source>
        <dbReference type="ARBA" id="ARBA00022989"/>
    </source>
</evidence>
<evidence type="ECO:0000256" key="3">
    <source>
        <dbReference type="ARBA" id="ARBA00022519"/>
    </source>
</evidence>
<feature type="region of interest" description="Disordered" evidence="12">
    <location>
        <begin position="358"/>
        <end position="378"/>
    </location>
</feature>
<evidence type="ECO:0000313" key="15">
    <source>
        <dbReference type="EMBL" id="QYJ69409.1"/>
    </source>
</evidence>
<dbReference type="Pfam" id="PF13623">
    <property type="entry name" value="SurA_N_2"/>
    <property type="match status" value="1"/>
</dbReference>
<evidence type="ECO:0000256" key="7">
    <source>
        <dbReference type="ARBA" id="ARBA00023186"/>
    </source>
</evidence>
<feature type="compositionally biased region" description="Basic and acidic residues" evidence="12">
    <location>
        <begin position="367"/>
        <end position="378"/>
    </location>
</feature>
<dbReference type="InterPro" id="IPR027304">
    <property type="entry name" value="Trigger_fact/SurA_dom_sf"/>
</dbReference>
<comment type="similarity">
    <text evidence="8">Belongs to the PpiD chaperone family.</text>
</comment>
<dbReference type="Proteomes" id="UP000825381">
    <property type="component" value="Chromosome"/>
</dbReference>
<feature type="compositionally biased region" description="Basic and acidic residues" evidence="12">
    <location>
        <begin position="687"/>
        <end position="702"/>
    </location>
</feature>
<feature type="region of interest" description="Disordered" evidence="12">
    <location>
        <begin position="671"/>
        <end position="702"/>
    </location>
</feature>
<comment type="subcellular location">
    <subcellularLocation>
        <location evidence="1">Cell inner membrane</location>
        <topology evidence="1">Single-pass type II membrane protein</topology>
        <orientation evidence="1">Periplasmic side</orientation>
    </subcellularLocation>
</comment>
<dbReference type="PROSITE" id="PS50198">
    <property type="entry name" value="PPIC_PPIASE_2"/>
    <property type="match status" value="1"/>
</dbReference>
<keyword evidence="4 13" id="KW-0812">Transmembrane</keyword>
<keyword evidence="5 13" id="KW-1133">Transmembrane helix</keyword>
<evidence type="ECO:0000259" key="14">
    <source>
        <dbReference type="PROSITE" id="PS50198"/>
    </source>
</evidence>
<evidence type="ECO:0000256" key="11">
    <source>
        <dbReference type="PROSITE-ProRule" id="PRU00278"/>
    </source>
</evidence>
<evidence type="ECO:0000256" key="6">
    <source>
        <dbReference type="ARBA" id="ARBA00023136"/>
    </source>
</evidence>
<name>A0ABX8V980_9FLAO</name>
<dbReference type="InterPro" id="IPR046357">
    <property type="entry name" value="PPIase_dom_sf"/>
</dbReference>
<dbReference type="SUPFAM" id="SSF109998">
    <property type="entry name" value="Triger factor/SurA peptide-binding domain-like"/>
    <property type="match status" value="1"/>
</dbReference>
<dbReference type="Pfam" id="PF13616">
    <property type="entry name" value="Rotamase_3"/>
    <property type="match status" value="1"/>
</dbReference>
<evidence type="ECO:0000256" key="8">
    <source>
        <dbReference type="ARBA" id="ARBA00038408"/>
    </source>
</evidence>
<gene>
    <name evidence="15" type="ORF">K1I41_05845</name>
</gene>
<dbReference type="GO" id="GO:0003755">
    <property type="term" value="F:peptidyl-prolyl cis-trans isomerase activity"/>
    <property type="evidence" value="ECO:0007669"/>
    <property type="project" value="UniProtKB-EC"/>
</dbReference>
<evidence type="ECO:0000256" key="9">
    <source>
        <dbReference type="ARBA" id="ARBA00040743"/>
    </source>
</evidence>
<dbReference type="EMBL" id="CP080429">
    <property type="protein sequence ID" value="QYJ69409.1"/>
    <property type="molecule type" value="Genomic_DNA"/>
</dbReference>
<feature type="compositionally biased region" description="Polar residues" evidence="12">
    <location>
        <begin position="671"/>
        <end position="684"/>
    </location>
</feature>
<feature type="transmembrane region" description="Helical" evidence="13">
    <location>
        <begin position="12"/>
        <end position="32"/>
    </location>
</feature>
<organism evidence="15 16">
    <name type="scientific">Flavobacterium litorale</name>
    <dbReference type="NCBI Taxonomy" id="2856519"/>
    <lineage>
        <taxon>Bacteria</taxon>
        <taxon>Pseudomonadati</taxon>
        <taxon>Bacteroidota</taxon>
        <taxon>Flavobacteriia</taxon>
        <taxon>Flavobacteriales</taxon>
        <taxon>Flavobacteriaceae</taxon>
        <taxon>Flavobacterium</taxon>
    </lineage>
</organism>
<dbReference type="SUPFAM" id="SSF54534">
    <property type="entry name" value="FKBP-like"/>
    <property type="match status" value="1"/>
</dbReference>
<keyword evidence="11" id="KW-0697">Rotamase</keyword>
<proteinExistence type="inferred from homology"/>
<sequence>MAVLSKIRQRSLLLILVIGFSLLAFIVTDLIGNGGFGVTKNIGSVNGKDIPVQEFLQKVSAAQSRQQGLSPTQASTMVWNQEVERALYEKRYEEAGIRVGRDHVYNMYAQDPSVSRNPQFQNALGEFDKAKFNEFLVNLKETNPEAWKNIESNLPAVENAAKKQLYINMIKAGFITTKLDGKAKYNLENNKVTFDYVFVPYTTINDDEVKVSDDEMIAYMNKNEKKYKADPTVALDFVFIENKASAQDEADIRKDINNLLSPRVVYNEQTKTNDTIPGFRGNVPNIKEFVNNNSDIPYDTTYVAKKDLPLDHAEQLFNLEKGAVYGPYTDNGYFKISKMMARKPGSTAKVRHILVSYEGSKSPSPADRTKEEAKAKADDIMRKAKANPDSFAKLAKENSEDPGSKDKGGVYDNVYEGQMVPEFNDFVFNNAVGKMDVVETDFGYHIIEVMDKYDAVQIATVAKKIQPSERTSDNVFTVATKLEMDAQEKPLEDLAKEIDQEVKSATKIGLHDEKIQGLGDYREIVRWAFSEDTKEGDVKKYDVTNGHAVVRLKSRNENGLQSLEEAKTTVMPILMNEKKAVLIKEKMKGDTVDAVAEATGSTIATAADISLAAPLITGVGAEPKVVGKAYKLEEGKNSGLIEGKTGVFMVRTKSVTKAPELPNHNATIARTQSQSRGGVQSRLTTALKEKADIEDNRGEFNQ</sequence>
<keyword evidence="2" id="KW-1003">Cell membrane</keyword>
<evidence type="ECO:0000256" key="4">
    <source>
        <dbReference type="ARBA" id="ARBA00022692"/>
    </source>
</evidence>
<reference evidence="15 16" key="1">
    <citation type="submission" date="2021-07" db="EMBL/GenBank/DDBJ databases">
        <title>Flavobacterium WSW3-B6 sp.nov, isolated from seaweed.</title>
        <authorList>
            <person name="Muhammad N."/>
            <person name="Ho H."/>
            <person name="Lee Y.-J."/>
            <person name="Nguyen T."/>
            <person name="Ho J."/>
            <person name="Kim S.-G."/>
        </authorList>
    </citation>
    <scope>NUCLEOTIDE SEQUENCE [LARGE SCALE GENOMIC DNA]</scope>
    <source>
        <strain evidence="15 16">WSW3-B6</strain>
    </source>
</reference>
<keyword evidence="11 15" id="KW-0413">Isomerase</keyword>
<dbReference type="InterPro" id="IPR052029">
    <property type="entry name" value="PpiD_chaperone"/>
</dbReference>
<evidence type="ECO:0000256" key="12">
    <source>
        <dbReference type="SAM" id="MobiDB-lite"/>
    </source>
</evidence>
<feature type="region of interest" description="Disordered" evidence="12">
    <location>
        <begin position="389"/>
        <end position="408"/>
    </location>
</feature>
<evidence type="ECO:0000256" key="2">
    <source>
        <dbReference type="ARBA" id="ARBA00022475"/>
    </source>
</evidence>
<keyword evidence="6 13" id="KW-0472">Membrane</keyword>
<dbReference type="InterPro" id="IPR000297">
    <property type="entry name" value="PPIase_PpiC"/>
</dbReference>
<feature type="compositionally biased region" description="Basic and acidic residues" evidence="12">
    <location>
        <begin position="394"/>
        <end position="408"/>
    </location>
</feature>
<dbReference type="PANTHER" id="PTHR47529:SF1">
    <property type="entry name" value="PERIPLASMIC CHAPERONE PPID"/>
    <property type="match status" value="1"/>
</dbReference>
<dbReference type="RefSeq" id="WP_220641744.1">
    <property type="nucleotide sequence ID" value="NZ_CP080429.1"/>
</dbReference>
<dbReference type="Gene3D" id="3.10.50.40">
    <property type="match status" value="1"/>
</dbReference>
<evidence type="ECO:0000256" key="1">
    <source>
        <dbReference type="ARBA" id="ARBA00004382"/>
    </source>
</evidence>
<evidence type="ECO:0000313" key="16">
    <source>
        <dbReference type="Proteomes" id="UP000825381"/>
    </source>
</evidence>
<keyword evidence="3" id="KW-0997">Cell inner membrane</keyword>